<reference evidence="2" key="2">
    <citation type="journal article" date="2015" name="Front. Plant Sci.">
        <title>Candidate effector proteins of the necrotrophic apple canker pathogen Valsa mali can suppress BAX-induced PCD.</title>
        <authorList>
            <person name="Li Z."/>
            <person name="Yin Z."/>
            <person name="Fan Y."/>
            <person name="Xu M."/>
            <person name="Kang Z."/>
            <person name="Huang L."/>
        </authorList>
    </citation>
    <scope>NUCLEOTIDE SEQUENCE</scope>
    <source>
        <strain evidence="2">03-8</strain>
    </source>
</reference>
<dbReference type="InterPro" id="IPR045469">
    <property type="entry name" value="Nis1"/>
</dbReference>
<sequence>MVSFKSLAAATLVAAPTAMGYITGITAPATGTAGSNITVTLQTADYPQNWDDFGIVWGISTPVYSCGTCVGTEIGFTTLTGKEGLTYPYTFTEDVTIPAGTAAGDYFLRAAIPFLVGASGSTDFNYYSANITIS</sequence>
<dbReference type="Pfam" id="PF19271">
    <property type="entry name" value="Nis1"/>
    <property type="match status" value="1"/>
</dbReference>
<dbReference type="EMBL" id="KR868747">
    <property type="protein sequence ID" value="ALB06115.1"/>
    <property type="molecule type" value="mRNA"/>
</dbReference>
<dbReference type="EMBL" id="CM003101">
    <property type="protein sequence ID" value="KUI68467.1"/>
    <property type="molecule type" value="Genomic_DNA"/>
</dbReference>
<feature type="signal peptide" evidence="1">
    <location>
        <begin position="1"/>
        <end position="20"/>
    </location>
</feature>
<evidence type="ECO:0000256" key="1">
    <source>
        <dbReference type="SAM" id="SignalP"/>
    </source>
</evidence>
<keyword evidence="1" id="KW-0732">Signal</keyword>
<evidence type="ECO:0000313" key="4">
    <source>
        <dbReference type="Proteomes" id="UP000078559"/>
    </source>
</evidence>
<evidence type="ECO:0000313" key="3">
    <source>
        <dbReference type="EMBL" id="KUI68467.1"/>
    </source>
</evidence>
<dbReference type="Proteomes" id="UP000078559">
    <property type="component" value="Chromosome 4"/>
</dbReference>
<feature type="chain" id="PRO_5008481493" evidence="1">
    <location>
        <begin position="21"/>
        <end position="134"/>
    </location>
</feature>
<organism evidence="2">
    <name type="scientific">Cytospora mali</name>
    <name type="common">Apple Valsa canker fungus</name>
    <name type="synonym">Valsa mali</name>
    <dbReference type="NCBI Taxonomy" id="578113"/>
    <lineage>
        <taxon>Eukaryota</taxon>
        <taxon>Fungi</taxon>
        <taxon>Dikarya</taxon>
        <taxon>Ascomycota</taxon>
        <taxon>Pezizomycotina</taxon>
        <taxon>Sordariomycetes</taxon>
        <taxon>Sordariomycetidae</taxon>
        <taxon>Diaporthales</taxon>
        <taxon>Cytosporaceae</taxon>
        <taxon>Cytospora</taxon>
    </lineage>
</organism>
<evidence type="ECO:0000313" key="2">
    <source>
        <dbReference type="EMBL" id="ALB06115.1"/>
    </source>
</evidence>
<reference evidence="3" key="1">
    <citation type="submission" date="2014-12" db="EMBL/GenBank/DDBJ databases">
        <title>Genome Sequence of Valsa Canker Pathogens Uncovers a Specific Adaption of Colonization on Woody Bark.</title>
        <authorList>
            <person name="Yin Z."/>
            <person name="Liu H."/>
            <person name="Gao X."/>
            <person name="Li Z."/>
            <person name="Song N."/>
            <person name="Ke X."/>
            <person name="Dai Q."/>
            <person name="Wu Y."/>
            <person name="Sun Y."/>
            <person name="Xu J.-R."/>
            <person name="Kang Z.K."/>
            <person name="Wang L."/>
            <person name="Huang L."/>
        </authorList>
    </citation>
    <scope>NUCLEOTIDE SEQUENCE [LARGE SCALE GENOMIC DNA]</scope>
    <source>
        <strain evidence="3">03-8</strain>
    </source>
</reference>
<name>A0A0M4AFC9_CYTMA</name>
<dbReference type="AlphaFoldDB" id="A0A0M4AFC9"/>
<proteinExistence type="evidence at transcript level"/>
<dbReference type="OrthoDB" id="4689996at2759"/>
<dbReference type="SMR" id="A0A0M4AFC9"/>
<protein>
    <submittedName>
        <fullName evidence="2">Uncharacterized protein</fullName>
    </submittedName>
</protein>
<accession>A0A0M4AFC9</accession>
<gene>
    <name evidence="3" type="ORF">VM1G_03758</name>
</gene>
<keyword evidence="4" id="KW-1185">Reference proteome</keyword>